<feature type="domain" description="HTH merR-type" evidence="5">
    <location>
        <begin position="1"/>
        <end position="69"/>
    </location>
</feature>
<dbReference type="PROSITE" id="PS50937">
    <property type="entry name" value="HTH_MERR_2"/>
    <property type="match status" value="1"/>
</dbReference>
<dbReference type="InterPro" id="IPR036244">
    <property type="entry name" value="TipA-like_antibiotic-bd"/>
</dbReference>
<organism evidence="6 7">
    <name type="scientific">Pyxidicoccus parkwayensis</name>
    <dbReference type="NCBI Taxonomy" id="2813578"/>
    <lineage>
        <taxon>Bacteria</taxon>
        <taxon>Pseudomonadati</taxon>
        <taxon>Myxococcota</taxon>
        <taxon>Myxococcia</taxon>
        <taxon>Myxococcales</taxon>
        <taxon>Cystobacterineae</taxon>
        <taxon>Myxococcaceae</taxon>
        <taxon>Pyxidicoccus</taxon>
    </lineage>
</organism>
<evidence type="ECO:0000313" key="7">
    <source>
        <dbReference type="Proteomes" id="UP000662747"/>
    </source>
</evidence>
<dbReference type="PANTHER" id="PTHR30204:SF90">
    <property type="entry name" value="HTH-TYPE TRANSCRIPTIONAL ACTIVATOR MTA"/>
    <property type="match status" value="1"/>
</dbReference>
<keyword evidence="3" id="KW-0010">Activator</keyword>
<dbReference type="PRINTS" id="PR00040">
    <property type="entry name" value="HTHMERR"/>
</dbReference>
<evidence type="ECO:0000256" key="4">
    <source>
        <dbReference type="ARBA" id="ARBA00023163"/>
    </source>
</evidence>
<evidence type="ECO:0000256" key="2">
    <source>
        <dbReference type="ARBA" id="ARBA00023125"/>
    </source>
</evidence>
<dbReference type="SUPFAM" id="SSF46955">
    <property type="entry name" value="Putative DNA-binding domain"/>
    <property type="match status" value="1"/>
</dbReference>
<sequence>MRIGELAKHAGLTVRTLHHYDAIGLLKPSDRTEGGYRIYGQADIARLHSIQAMRQLGLSLEDIGRLLDGGGATLPVIVEQQLRAVERQIEQATRLRTRLTLILSNLSAGQVPETRDWLASLRLMNTFDKYFSTDELKIIFGNWKRISDDMAALMAEVRGVMRAGVPPESLEVQPMAHRWMNLMGIWMEGDFDLIRRWGEIYTQDPSARGPKGPDMNMVGYIDRAIQLRLAAFLRHFTLDELKRLKLVPQPEWDALSRTAEELMQQDVPTHDARARALGREWLVLMNRVADHDAILLDKLLATYRLEPVVAASSALALPVRQYLERAVQAALDPIAA</sequence>
<keyword evidence="7" id="KW-1185">Reference proteome</keyword>
<protein>
    <submittedName>
        <fullName evidence="6">MerR family transcriptional regulator</fullName>
    </submittedName>
</protein>
<evidence type="ECO:0000313" key="6">
    <source>
        <dbReference type="EMBL" id="QSQ22902.1"/>
    </source>
</evidence>
<dbReference type="Gene3D" id="1.10.490.50">
    <property type="entry name" value="Antibiotic binding domain of TipA-like multidrug resistance regulators"/>
    <property type="match status" value="1"/>
</dbReference>
<dbReference type="EMBL" id="CP071090">
    <property type="protein sequence ID" value="QSQ22902.1"/>
    <property type="molecule type" value="Genomic_DNA"/>
</dbReference>
<dbReference type="Pfam" id="PF13411">
    <property type="entry name" value="MerR_1"/>
    <property type="match status" value="1"/>
</dbReference>
<evidence type="ECO:0000256" key="1">
    <source>
        <dbReference type="ARBA" id="ARBA00023015"/>
    </source>
</evidence>
<reference evidence="6 7" key="1">
    <citation type="submission" date="2021-02" db="EMBL/GenBank/DDBJ databases">
        <title>De Novo genome assembly of isolated myxobacteria.</title>
        <authorList>
            <person name="Stevens D.C."/>
        </authorList>
    </citation>
    <scope>NUCLEOTIDE SEQUENCE [LARGE SCALE GENOMIC DNA]</scope>
    <source>
        <strain evidence="7">SCPEA02</strain>
    </source>
</reference>
<evidence type="ECO:0000259" key="5">
    <source>
        <dbReference type="PROSITE" id="PS50937"/>
    </source>
</evidence>
<dbReference type="Proteomes" id="UP000662747">
    <property type="component" value="Chromosome"/>
</dbReference>
<keyword evidence="4" id="KW-0804">Transcription</keyword>
<gene>
    <name evidence="6" type="ORF">JY651_48740</name>
</gene>
<dbReference type="PROSITE" id="PS00552">
    <property type="entry name" value="HTH_MERR_1"/>
    <property type="match status" value="1"/>
</dbReference>
<dbReference type="InterPro" id="IPR012925">
    <property type="entry name" value="TipAS_dom"/>
</dbReference>
<dbReference type="SMART" id="SM00422">
    <property type="entry name" value="HTH_MERR"/>
    <property type="match status" value="1"/>
</dbReference>
<name>A0ABX7NVI0_9BACT</name>
<dbReference type="Gene3D" id="1.10.1660.10">
    <property type="match status" value="1"/>
</dbReference>
<dbReference type="InterPro" id="IPR047057">
    <property type="entry name" value="MerR_fam"/>
</dbReference>
<keyword evidence="1" id="KW-0805">Transcription regulation</keyword>
<dbReference type="RefSeq" id="WP_206724478.1">
    <property type="nucleotide sequence ID" value="NZ_CP071090.1"/>
</dbReference>
<evidence type="ECO:0000256" key="3">
    <source>
        <dbReference type="ARBA" id="ARBA00023159"/>
    </source>
</evidence>
<keyword evidence="2" id="KW-0238">DNA-binding</keyword>
<accession>A0ABX7NVI0</accession>
<dbReference type="InterPro" id="IPR000551">
    <property type="entry name" value="MerR-type_HTH_dom"/>
</dbReference>
<dbReference type="InterPro" id="IPR009061">
    <property type="entry name" value="DNA-bd_dom_put_sf"/>
</dbReference>
<dbReference type="CDD" id="cd04788">
    <property type="entry name" value="HTH_NolA-AlbR"/>
    <property type="match status" value="1"/>
</dbReference>
<dbReference type="SUPFAM" id="SSF89082">
    <property type="entry name" value="Antibiotic binding domain of TipA-like multidrug resistance regulators"/>
    <property type="match status" value="1"/>
</dbReference>
<proteinExistence type="predicted"/>
<dbReference type="Pfam" id="PF07739">
    <property type="entry name" value="TipAS"/>
    <property type="match status" value="1"/>
</dbReference>
<dbReference type="PANTHER" id="PTHR30204">
    <property type="entry name" value="REDOX-CYCLING DRUG-SENSING TRANSCRIPTIONAL ACTIVATOR SOXR"/>
    <property type="match status" value="1"/>
</dbReference>